<dbReference type="Proteomes" id="UP000287166">
    <property type="component" value="Unassembled WGS sequence"/>
</dbReference>
<name>A0A401H2J2_9APHY</name>
<dbReference type="EMBL" id="BFAD01000014">
    <property type="protein sequence ID" value="GBE88609.1"/>
    <property type="molecule type" value="Genomic_DNA"/>
</dbReference>
<dbReference type="RefSeq" id="XP_027619522.1">
    <property type="nucleotide sequence ID" value="XM_027763721.1"/>
</dbReference>
<sequence length="235" mass="26687">MEDVANFSSPADEVYSAGPGTEAAYREHQRQQNRFWMQIHGTTEHEHPVPCSISPTSSLANALRRTELIIIGQEPRQYGQVFHPYIVSKFSANGKEFVRLKDIVEGRYEGLERRNHDALSYKDVSCGRRASNVKMTIKFRWPASLSNDGYVKYNPQRNVIHPNGKAYSVGEIVQVIGEEMLVFMKDNGSMLLINPQWGLASVPDFGDIVLLELWRVSKSSLQPQFGILRNHALRI</sequence>
<dbReference type="OrthoDB" id="2735520at2759"/>
<accession>A0A401H2J2</accession>
<gene>
    <name evidence="1" type="ORF">SCP_1400130</name>
</gene>
<evidence type="ECO:0000313" key="1">
    <source>
        <dbReference type="EMBL" id="GBE88609.1"/>
    </source>
</evidence>
<protein>
    <submittedName>
        <fullName evidence="1">Uncharacterized protein</fullName>
    </submittedName>
</protein>
<proteinExistence type="predicted"/>
<dbReference type="InParanoid" id="A0A401H2J2"/>
<comment type="caution">
    <text evidence="1">The sequence shown here is derived from an EMBL/GenBank/DDBJ whole genome shotgun (WGS) entry which is preliminary data.</text>
</comment>
<organism evidence="1 2">
    <name type="scientific">Sparassis crispa</name>
    <dbReference type="NCBI Taxonomy" id="139825"/>
    <lineage>
        <taxon>Eukaryota</taxon>
        <taxon>Fungi</taxon>
        <taxon>Dikarya</taxon>
        <taxon>Basidiomycota</taxon>
        <taxon>Agaricomycotina</taxon>
        <taxon>Agaricomycetes</taxon>
        <taxon>Polyporales</taxon>
        <taxon>Sparassidaceae</taxon>
        <taxon>Sparassis</taxon>
    </lineage>
</organism>
<keyword evidence="2" id="KW-1185">Reference proteome</keyword>
<dbReference type="AlphaFoldDB" id="A0A401H2J2"/>
<reference evidence="1 2" key="1">
    <citation type="journal article" date="2018" name="Sci. Rep.">
        <title>Genome sequence of the cauliflower mushroom Sparassis crispa (Hanabiratake) and its association with beneficial usage.</title>
        <authorList>
            <person name="Kiyama R."/>
            <person name="Furutani Y."/>
            <person name="Kawaguchi K."/>
            <person name="Nakanishi T."/>
        </authorList>
    </citation>
    <scope>NUCLEOTIDE SEQUENCE [LARGE SCALE GENOMIC DNA]</scope>
</reference>
<evidence type="ECO:0000313" key="2">
    <source>
        <dbReference type="Proteomes" id="UP000287166"/>
    </source>
</evidence>
<dbReference type="GeneID" id="38785526"/>